<dbReference type="OrthoDB" id="68056at2759"/>
<dbReference type="PRINTS" id="PR01038">
    <property type="entry name" value="TRNASYNTHARG"/>
</dbReference>
<dbReference type="Gene3D" id="1.10.730.10">
    <property type="entry name" value="Isoleucyl-tRNA Synthetase, Domain 1"/>
    <property type="match status" value="1"/>
</dbReference>
<dbReference type="Gene3D" id="3.40.50.620">
    <property type="entry name" value="HUPs"/>
    <property type="match status" value="1"/>
</dbReference>
<evidence type="ECO:0000256" key="8">
    <source>
        <dbReference type="ARBA" id="ARBA00033033"/>
    </source>
</evidence>
<dbReference type="GO" id="GO:0006420">
    <property type="term" value="P:arginyl-tRNA aminoacylation"/>
    <property type="evidence" value="ECO:0007669"/>
    <property type="project" value="InterPro"/>
</dbReference>
<sequence>MPMFLKRIAAKQIIAGITKIFKETPKENVEQIAVRLQYKALKGTKDDIKKYVKAVKEGNDAGVLKPKWGLRMQRLPDDILHRLTTAGQTKETITHDLVESEDFENFTLGIDGKNRPTVVLRQRSLINHTVQCILREKERYGITSPVLGYRFKDNVMTKQKFPQTIVIDFSSPNIAKEFHVGHLRSTILGNVLSNLLSTFGHNVIRINYLGDWGMQFGILGHAWLSHGSEEKLAKDPLGHLTELYVDMNKTISKEQKESKSKTSGSHRKAMQFYKDLENGESYAIELAERIKNISLPEYEKFYKMLGVKFDVISGESQYNDKCDDVIVRLANKGVLKTHTLMNKETLTFVKIDDDVTIKHEENASKSESSQEDKIPANWAVLQKADGTHLYLTREIASALDRLETYQPDQLLYVVENGQHAHFNSLIQVMKAMEHPFFLNKTVDDIQVKFGLVVGMKSRLGNVVLLGELIDSLKTEMKKRIRKSKTTMEIPEHEEDATLTNLATSGLIINDLMGNRRKFFKWDGWKNRLDIAVRWHYCHARLCRLEENTFCPLNLSADVTVLRDVYSGSLAFQLARYEDVLQQSIQHLEPHTLVQYIIALVDEISQYLNVHKIKDMDKTQGEAHLLLLHCSRIVLHNGMTLLGIKPLERF</sequence>
<evidence type="ECO:0000256" key="1">
    <source>
        <dbReference type="ARBA" id="ARBA00005594"/>
    </source>
</evidence>
<dbReference type="Pfam" id="PF05746">
    <property type="entry name" value="DALR_1"/>
    <property type="match status" value="1"/>
</dbReference>
<dbReference type="EMBL" id="CAIIXF020000003">
    <property type="protein sequence ID" value="CAH1780466.1"/>
    <property type="molecule type" value="Genomic_DNA"/>
</dbReference>
<keyword evidence="5 12" id="KW-0067">ATP-binding</keyword>
<keyword evidence="15" id="KW-1185">Reference proteome</keyword>
<organism evidence="14 15">
    <name type="scientific">Owenia fusiformis</name>
    <name type="common">Polychaete worm</name>
    <dbReference type="NCBI Taxonomy" id="6347"/>
    <lineage>
        <taxon>Eukaryota</taxon>
        <taxon>Metazoa</taxon>
        <taxon>Spiralia</taxon>
        <taxon>Lophotrochozoa</taxon>
        <taxon>Annelida</taxon>
        <taxon>Polychaeta</taxon>
        <taxon>Sedentaria</taxon>
        <taxon>Canalipalpata</taxon>
        <taxon>Sabellida</taxon>
        <taxon>Oweniida</taxon>
        <taxon>Oweniidae</taxon>
        <taxon>Owenia</taxon>
    </lineage>
</organism>
<keyword evidence="7 12" id="KW-0030">Aminoacyl-tRNA synthetase</keyword>
<dbReference type="PROSITE" id="PS00178">
    <property type="entry name" value="AA_TRNA_LIGASE_I"/>
    <property type="match status" value="1"/>
</dbReference>
<keyword evidence="3 12" id="KW-0436">Ligase</keyword>
<proteinExistence type="inferred from homology"/>
<evidence type="ECO:0000256" key="12">
    <source>
        <dbReference type="RuleBase" id="RU363038"/>
    </source>
</evidence>
<evidence type="ECO:0000256" key="6">
    <source>
        <dbReference type="ARBA" id="ARBA00022917"/>
    </source>
</evidence>
<dbReference type="GO" id="GO:0032543">
    <property type="term" value="P:mitochondrial translation"/>
    <property type="evidence" value="ECO:0007669"/>
    <property type="project" value="TreeGrafter"/>
</dbReference>
<dbReference type="Pfam" id="PF00750">
    <property type="entry name" value="tRNA-synt_1d"/>
    <property type="match status" value="1"/>
</dbReference>
<dbReference type="InterPro" id="IPR009080">
    <property type="entry name" value="tRNAsynth_Ia_anticodon-bd"/>
</dbReference>
<comment type="function">
    <text evidence="11">Catalyzes the attachment of arginine to tRNA(Arg) in a two-step reaction: arginine is first activated by ATP to form Arg-AMP and then transferred to the acceptor end of tRNA(Arg).</text>
</comment>
<feature type="domain" description="DALR anticodon binding" evidence="13">
    <location>
        <begin position="534"/>
        <end position="649"/>
    </location>
</feature>
<dbReference type="FunFam" id="1.10.730.10:FF:000006">
    <property type="entry name" value="Arginyl-tRNA synthetase 2, mitochondrial"/>
    <property type="match status" value="1"/>
</dbReference>
<dbReference type="NCBIfam" id="TIGR00456">
    <property type="entry name" value="argS"/>
    <property type="match status" value="1"/>
</dbReference>
<protein>
    <recommendedName>
        <fullName evidence="9">Probable arginine--tRNA ligase, mitochondrial</fullName>
        <ecNumber evidence="2">6.1.1.19</ecNumber>
    </recommendedName>
    <alternativeName>
        <fullName evidence="8">Arginyl-tRNA synthetase</fullName>
    </alternativeName>
</protein>
<dbReference type="SMART" id="SM00836">
    <property type="entry name" value="DALR_1"/>
    <property type="match status" value="1"/>
</dbReference>
<evidence type="ECO:0000256" key="4">
    <source>
        <dbReference type="ARBA" id="ARBA00022741"/>
    </source>
</evidence>
<dbReference type="InterPro" id="IPR014729">
    <property type="entry name" value="Rossmann-like_a/b/a_fold"/>
</dbReference>
<dbReference type="InterPro" id="IPR001278">
    <property type="entry name" value="Arg-tRNA-ligase"/>
</dbReference>
<dbReference type="PANTHER" id="PTHR11956:SF11">
    <property type="entry name" value="ARGININE--TRNA LIGASE, MITOCHONDRIAL-RELATED"/>
    <property type="match status" value="1"/>
</dbReference>
<comment type="caution">
    <text evidence="14">The sequence shown here is derived from an EMBL/GenBank/DDBJ whole genome shotgun (WGS) entry which is preliminary data.</text>
</comment>
<evidence type="ECO:0000313" key="14">
    <source>
        <dbReference type="EMBL" id="CAH1780466.1"/>
    </source>
</evidence>
<reference evidence="14" key="1">
    <citation type="submission" date="2022-03" db="EMBL/GenBank/DDBJ databases">
        <authorList>
            <person name="Martin C."/>
        </authorList>
    </citation>
    <scope>NUCLEOTIDE SEQUENCE</scope>
</reference>
<dbReference type="PANTHER" id="PTHR11956">
    <property type="entry name" value="ARGINYL-TRNA SYNTHETASE"/>
    <property type="match status" value="1"/>
</dbReference>
<evidence type="ECO:0000256" key="7">
    <source>
        <dbReference type="ARBA" id="ARBA00023146"/>
    </source>
</evidence>
<comment type="similarity">
    <text evidence="1 12">Belongs to the class-I aminoacyl-tRNA synthetase family.</text>
</comment>
<dbReference type="GO" id="GO:0005739">
    <property type="term" value="C:mitochondrion"/>
    <property type="evidence" value="ECO:0007669"/>
    <property type="project" value="TreeGrafter"/>
</dbReference>
<comment type="catalytic activity">
    <reaction evidence="10">
        <text>tRNA(Arg) + L-arginine + ATP = L-arginyl-tRNA(Arg) + AMP + diphosphate</text>
        <dbReference type="Rhea" id="RHEA:20301"/>
        <dbReference type="Rhea" id="RHEA-COMP:9658"/>
        <dbReference type="Rhea" id="RHEA-COMP:9673"/>
        <dbReference type="ChEBI" id="CHEBI:30616"/>
        <dbReference type="ChEBI" id="CHEBI:32682"/>
        <dbReference type="ChEBI" id="CHEBI:33019"/>
        <dbReference type="ChEBI" id="CHEBI:78442"/>
        <dbReference type="ChEBI" id="CHEBI:78513"/>
        <dbReference type="ChEBI" id="CHEBI:456215"/>
        <dbReference type="EC" id="6.1.1.19"/>
    </reaction>
</comment>
<dbReference type="GO" id="GO:0004814">
    <property type="term" value="F:arginine-tRNA ligase activity"/>
    <property type="evidence" value="ECO:0007669"/>
    <property type="project" value="UniProtKB-EC"/>
</dbReference>
<dbReference type="InterPro" id="IPR008909">
    <property type="entry name" value="DALR_anticod-bd"/>
</dbReference>
<dbReference type="InterPro" id="IPR035684">
    <property type="entry name" value="ArgRS_core"/>
</dbReference>
<dbReference type="EC" id="6.1.1.19" evidence="2"/>
<evidence type="ECO:0000256" key="5">
    <source>
        <dbReference type="ARBA" id="ARBA00022840"/>
    </source>
</evidence>
<dbReference type="Proteomes" id="UP000749559">
    <property type="component" value="Unassembled WGS sequence"/>
</dbReference>
<name>A0A8J1US12_OWEFU</name>
<dbReference type="GO" id="GO:0005524">
    <property type="term" value="F:ATP binding"/>
    <property type="evidence" value="ECO:0007669"/>
    <property type="project" value="UniProtKB-KW"/>
</dbReference>
<keyword evidence="4 12" id="KW-0547">Nucleotide-binding</keyword>
<evidence type="ECO:0000259" key="13">
    <source>
        <dbReference type="SMART" id="SM00836"/>
    </source>
</evidence>
<dbReference type="AlphaFoldDB" id="A0A8J1US12"/>
<dbReference type="EMBL" id="CAIIXF020000003">
    <property type="protein sequence ID" value="CAH1780465.1"/>
    <property type="molecule type" value="Genomic_DNA"/>
</dbReference>
<dbReference type="SUPFAM" id="SSF52374">
    <property type="entry name" value="Nucleotidylyl transferase"/>
    <property type="match status" value="1"/>
</dbReference>
<dbReference type="SUPFAM" id="SSF47323">
    <property type="entry name" value="Anticodon-binding domain of a subclass of class I aminoacyl-tRNA synthetases"/>
    <property type="match status" value="1"/>
</dbReference>
<evidence type="ECO:0000256" key="9">
    <source>
        <dbReference type="ARBA" id="ARBA00039495"/>
    </source>
</evidence>
<evidence type="ECO:0000256" key="10">
    <source>
        <dbReference type="ARBA" id="ARBA00049339"/>
    </source>
</evidence>
<accession>A0A8J1US12</accession>
<dbReference type="InterPro" id="IPR001412">
    <property type="entry name" value="aa-tRNA-synth_I_CS"/>
</dbReference>
<keyword evidence="6 12" id="KW-0648">Protein biosynthesis</keyword>
<evidence type="ECO:0000256" key="2">
    <source>
        <dbReference type="ARBA" id="ARBA00012837"/>
    </source>
</evidence>
<evidence type="ECO:0000256" key="11">
    <source>
        <dbReference type="ARBA" id="ARBA00049595"/>
    </source>
</evidence>
<evidence type="ECO:0000256" key="3">
    <source>
        <dbReference type="ARBA" id="ARBA00022598"/>
    </source>
</evidence>
<gene>
    <name evidence="14" type="ORF">OFUS_LOCUS7157</name>
</gene>
<evidence type="ECO:0000313" key="15">
    <source>
        <dbReference type="Proteomes" id="UP000749559"/>
    </source>
</evidence>